<protein>
    <recommendedName>
        <fullName evidence="2">GEVED domain-containing protein</fullName>
    </recommendedName>
</protein>
<gene>
    <name evidence="3" type="ordered locus">ELI_06165</name>
</gene>
<organism evidence="3 4">
    <name type="scientific">Erythrobacter litoralis (strain HTCC2594)</name>
    <dbReference type="NCBI Taxonomy" id="314225"/>
    <lineage>
        <taxon>Bacteria</taxon>
        <taxon>Pseudomonadati</taxon>
        <taxon>Pseudomonadota</taxon>
        <taxon>Alphaproteobacteria</taxon>
        <taxon>Sphingomonadales</taxon>
        <taxon>Erythrobacteraceae</taxon>
        <taxon>Erythrobacter/Porphyrobacter group</taxon>
        <taxon>Erythrobacter</taxon>
    </lineage>
</organism>
<feature type="domain" description="GEVED" evidence="2">
    <location>
        <begin position="325"/>
        <end position="408"/>
    </location>
</feature>
<dbReference type="eggNOG" id="COG4932">
    <property type="taxonomic scope" value="Bacteria"/>
</dbReference>
<reference evidence="4" key="1">
    <citation type="journal article" date="2009" name="J. Bacteriol.">
        <title>Complete genome sequence of Erythrobacter litoralis HTCC2594.</title>
        <authorList>
            <person name="Oh H.M."/>
            <person name="Giovannoni S.J."/>
            <person name="Ferriera S."/>
            <person name="Johnson J."/>
            <person name="Cho J.C."/>
        </authorList>
    </citation>
    <scope>NUCLEOTIDE SEQUENCE [LARGE SCALE GENOMIC DNA]</scope>
    <source>
        <strain evidence="4">HTCC2594</strain>
    </source>
</reference>
<dbReference type="HOGENOM" id="CLU_485509_0_0_5"/>
<feature type="signal peptide" evidence="1">
    <location>
        <begin position="1"/>
        <end position="25"/>
    </location>
</feature>
<keyword evidence="1" id="KW-0732">Signal</keyword>
<dbReference type="EMBL" id="CP000157">
    <property type="protein sequence ID" value="ABC63325.1"/>
    <property type="molecule type" value="Genomic_DNA"/>
</dbReference>
<evidence type="ECO:0000313" key="3">
    <source>
        <dbReference type="EMBL" id="ABC63325.1"/>
    </source>
</evidence>
<evidence type="ECO:0000313" key="4">
    <source>
        <dbReference type="Proteomes" id="UP000008808"/>
    </source>
</evidence>
<dbReference type="RefSeq" id="WP_011414161.1">
    <property type="nucleotide sequence ID" value="NC_007722.1"/>
</dbReference>
<evidence type="ECO:0000259" key="2">
    <source>
        <dbReference type="Pfam" id="PF20009"/>
    </source>
</evidence>
<dbReference type="InterPro" id="IPR045474">
    <property type="entry name" value="GEVED"/>
</dbReference>
<dbReference type="KEGG" id="eli:ELI_06165"/>
<proteinExistence type="predicted"/>
<dbReference type="STRING" id="314225.ELI_06165"/>
<feature type="chain" id="PRO_5004213076" description="GEVED domain-containing protein" evidence="1">
    <location>
        <begin position="26"/>
        <end position="561"/>
    </location>
</feature>
<name>Q2NAG6_ERYLH</name>
<accession>Q2NAG6</accession>
<evidence type="ECO:0000256" key="1">
    <source>
        <dbReference type="SAM" id="SignalP"/>
    </source>
</evidence>
<dbReference type="Pfam" id="PF20009">
    <property type="entry name" value="GEVED"/>
    <property type="match status" value="1"/>
</dbReference>
<dbReference type="Proteomes" id="UP000008808">
    <property type="component" value="Chromosome"/>
</dbReference>
<dbReference type="AlphaFoldDB" id="Q2NAG6"/>
<keyword evidence="4" id="KW-1185">Reference proteome</keyword>
<sequence>MGMILRYVCALAVCVIATAMTVFTAAPVSAQTTEICLGRVVTTMNFSATPTLVSGTALQPGAVYRYSNVNTGIDALVRVVAFNNGASLVTIDDNGAPAPGQSDLRPFFNPELGGSNARSVDFQFTFVISGTNTPIIFDFVSTAIDVDGDSGSLREYAEFQNNFAEYLLNSPTNLAVNASTPSAGNTRFESITSFTAPGIDPSANQNIVATFYTKKSGFNYRIGTLGSGSTVRLTSLQFTCPNLPAPVIVTPTPQDFGDAPNSYGNPRHDIVTGFRLGATVTAETAPYNSANASADVGDDGVTFGTLRPNNTAAVTVSVTGASGRLQAWFDWNRDGDFFDAGEQIAINVTDNGAGDSNSAVGTIGLSITVPLNAVVGQTFARFRWSSQSDLDATTIVGRDGEVEDYQVTILGAPVLTMSKTSVVYASTSPNGFNVPGNDVIYTITSSNTGSAATDSGSVVIIDSLPSQVEAYIGDFDGAGPSTGTVLFTQSNGAAMTYTQATDLRYSNLAATPTSFAACTYTPTVSGAYDPAVRHICINPKQSLGFGSPAPTITIQFRARIR</sequence>